<gene>
    <name evidence="4" type="ORF">ACHAWU_008339</name>
</gene>
<sequence>MSVQQLSSANKQYCILFYKYHPLSDNPDILESYRQATVKLCASLQLTGRILIGLSNDSEGINGTLAGTKEDLDAYVMCMLGTDVTTIDSVDQRRKEYILAFRTASEQFFAKLNLPPLFLDSPNDFKWSSSSPPPSSSSNDFESSSKEGDENWFPDLHIKIVKEIISSGGAFNGISTNDTSVGYLTPKEWHQEIQALMEKRNRKQVLGGCAVDDDDKDDVETVLIDVRNHKECQIGAFAPGISIDPQTTTFAQFPKWVRENSAPSDVAVSDDVGTKVVSSSSSHQSLLSNKRILMYCTGGIRCEKASAFIRQVVPHNKGVYHLKGGIHKYLEEFGHDALPLDSVGREDAETRKEDGTNECLFVGKNFVFDRRGALDAKGHGIDGYMNDKDTSSSRSSSNIIGKCQYCTCPYDVFHPACVCTVCREPILICEKCQRMVHEQQTALRGLPLTSSDDGANSATVTTVCRAEFHCAMHSHLSSCYFTSIHGFSVAECKNQIEQLQFHYNELLSTGKKGKHKRRTLRRQIEKIESLLIDDTNAVGCDDCAMRCRHCGSTSCTSDCWGFHGGSTRMLNKYKVCLDGNPEDVANEGNAVEAKTDRKKRTRVPSNHRSGRRLKRENDLSEIAVLQLSSPPYQHRDDSTGLRVPPPVVRSLRSGAKGRWCNKSVKWVLNKDFGESTKGLAREHGDERMNELIAAGLVRVNGVPVKTSDVLLQNMDTLELIVHWHEPPIAVPPRISLTKQTLPANLFSSNSNDTSSSVLYCINKPSSVPIYPAGPYYANSLLLMVEAQEGLSPKSLIPLHRIDRATSGLLMCATASSVARVIQGIMTSNNAFDQKFPPVMKLYLARVKGRFPAKSFESPMISNEYDSITSIKWCGDDMKVIEVNAPIAVQLESSTNKPGGDCNDDSNPMMHRTVRSDGKHSISRFKLIAYDEGTDCSLITCTPITGRGHQLRVHLQLIGFPIHNDIEYGGFANDEDVKKQEELSVQSMLEQIPATKQCLHEDSIKDDDVEAALQLCQCCNGGIDGIKASFNAAQLLACGHAIDLHAYKYRLTFEDRKQENEGKGQKHGEDSGQRIDEGQSVMIDLSVDLPPWASSFADLTPNDVTWLT</sequence>
<dbReference type="InterPro" id="IPR020936">
    <property type="entry name" value="TrhO"/>
</dbReference>
<keyword evidence="1" id="KW-0694">RNA-binding</keyword>
<feature type="domain" description="Rhodanese" evidence="3">
    <location>
        <begin position="289"/>
        <end position="338"/>
    </location>
</feature>
<dbReference type="SMART" id="SM00450">
    <property type="entry name" value="RHOD"/>
    <property type="match status" value="1"/>
</dbReference>
<proteinExistence type="predicted"/>
<evidence type="ECO:0000259" key="3">
    <source>
        <dbReference type="PROSITE" id="PS50206"/>
    </source>
</evidence>
<dbReference type="InterPro" id="IPR020103">
    <property type="entry name" value="PsdUridine_synth_cat_dom_sf"/>
</dbReference>
<evidence type="ECO:0000256" key="2">
    <source>
        <dbReference type="SAM" id="MobiDB-lite"/>
    </source>
</evidence>
<dbReference type="InterPro" id="IPR022111">
    <property type="entry name" value="Rhodanese_C"/>
</dbReference>
<dbReference type="Pfam" id="PF00849">
    <property type="entry name" value="PseudoU_synth_2"/>
    <property type="match status" value="1"/>
</dbReference>
<dbReference type="AlphaFoldDB" id="A0ABD3M3G7"/>
<dbReference type="InterPro" id="IPR006224">
    <property type="entry name" value="PsdUridine_synth_RluA-like_CS"/>
</dbReference>
<dbReference type="PROSITE" id="PS50889">
    <property type="entry name" value="S4"/>
    <property type="match status" value="1"/>
</dbReference>
<dbReference type="GO" id="GO:0009982">
    <property type="term" value="F:pseudouridine synthase activity"/>
    <property type="evidence" value="ECO:0007669"/>
    <property type="project" value="UniProtKB-ARBA"/>
</dbReference>
<dbReference type="EMBL" id="JALLBG020000228">
    <property type="protein sequence ID" value="KAL3758585.1"/>
    <property type="molecule type" value="Genomic_DNA"/>
</dbReference>
<dbReference type="Pfam" id="PF17773">
    <property type="entry name" value="UPF0176_N"/>
    <property type="match status" value="1"/>
</dbReference>
<feature type="region of interest" description="Disordered" evidence="2">
    <location>
        <begin position="125"/>
        <end position="148"/>
    </location>
</feature>
<accession>A0ABD3M3G7</accession>
<dbReference type="Gene3D" id="3.30.70.100">
    <property type="match status" value="1"/>
</dbReference>
<dbReference type="GO" id="GO:0003723">
    <property type="term" value="F:RNA binding"/>
    <property type="evidence" value="ECO:0007669"/>
    <property type="project" value="UniProtKB-KW"/>
</dbReference>
<reference evidence="4 5" key="1">
    <citation type="submission" date="2024-10" db="EMBL/GenBank/DDBJ databases">
        <title>Updated reference genomes for cyclostephanoid diatoms.</title>
        <authorList>
            <person name="Roberts W.R."/>
            <person name="Alverson A.J."/>
        </authorList>
    </citation>
    <scope>NUCLEOTIDE SEQUENCE [LARGE SCALE GENOMIC DNA]</scope>
    <source>
        <strain evidence="4 5">AJA232-27</strain>
    </source>
</reference>
<feature type="region of interest" description="Disordered" evidence="2">
    <location>
        <begin position="589"/>
        <end position="615"/>
    </location>
</feature>
<dbReference type="InterPro" id="IPR040503">
    <property type="entry name" value="TRHO_N"/>
</dbReference>
<dbReference type="Proteomes" id="UP001530293">
    <property type="component" value="Unassembled WGS sequence"/>
</dbReference>
<dbReference type="PANTHER" id="PTHR43268:SF6">
    <property type="entry name" value="THIOSULFATE SULFURTRANSFERASE_RHODANESE-LIKE DOMAIN-CONTAINING PROTEIN 2"/>
    <property type="match status" value="1"/>
</dbReference>
<dbReference type="PROSITE" id="PS01129">
    <property type="entry name" value="PSI_RLU"/>
    <property type="match status" value="1"/>
</dbReference>
<dbReference type="PANTHER" id="PTHR43268">
    <property type="entry name" value="THIOSULFATE SULFURTRANSFERASE/RHODANESE-LIKE DOMAIN-CONTAINING PROTEIN 2"/>
    <property type="match status" value="1"/>
</dbReference>
<dbReference type="InterPro" id="IPR001763">
    <property type="entry name" value="Rhodanese-like_dom"/>
</dbReference>
<dbReference type="InterPro" id="IPR006145">
    <property type="entry name" value="PsdUridine_synth_RsuA/RluA"/>
</dbReference>
<evidence type="ECO:0000313" key="4">
    <source>
        <dbReference type="EMBL" id="KAL3758585.1"/>
    </source>
</evidence>
<dbReference type="Gene3D" id="3.40.250.10">
    <property type="entry name" value="Rhodanese-like domain"/>
    <property type="match status" value="1"/>
</dbReference>
<organism evidence="4 5">
    <name type="scientific">Discostella pseudostelligera</name>
    <dbReference type="NCBI Taxonomy" id="259834"/>
    <lineage>
        <taxon>Eukaryota</taxon>
        <taxon>Sar</taxon>
        <taxon>Stramenopiles</taxon>
        <taxon>Ochrophyta</taxon>
        <taxon>Bacillariophyta</taxon>
        <taxon>Coscinodiscophyceae</taxon>
        <taxon>Thalassiosirophycidae</taxon>
        <taxon>Stephanodiscales</taxon>
        <taxon>Stephanodiscaceae</taxon>
        <taxon>Discostella</taxon>
    </lineage>
</organism>
<dbReference type="InterPro" id="IPR036873">
    <property type="entry name" value="Rhodanese-like_dom_sf"/>
</dbReference>
<comment type="caution">
    <text evidence="4">The sequence shown here is derived from an EMBL/GenBank/DDBJ whole genome shotgun (WGS) entry which is preliminary data.</text>
</comment>
<keyword evidence="5" id="KW-1185">Reference proteome</keyword>
<dbReference type="SUPFAM" id="SSF52821">
    <property type="entry name" value="Rhodanese/Cell cycle control phosphatase"/>
    <property type="match status" value="1"/>
</dbReference>
<evidence type="ECO:0000256" key="1">
    <source>
        <dbReference type="PROSITE-ProRule" id="PRU00182"/>
    </source>
</evidence>
<evidence type="ECO:0000313" key="5">
    <source>
        <dbReference type="Proteomes" id="UP001530293"/>
    </source>
</evidence>
<dbReference type="Gene3D" id="3.30.2350.10">
    <property type="entry name" value="Pseudouridine synthase"/>
    <property type="match status" value="1"/>
</dbReference>
<protein>
    <recommendedName>
        <fullName evidence="3">Rhodanese domain-containing protein</fullName>
    </recommendedName>
</protein>
<dbReference type="PROSITE" id="PS50206">
    <property type="entry name" value="RHODANESE_3"/>
    <property type="match status" value="1"/>
</dbReference>
<name>A0ABD3M3G7_9STRA</name>
<dbReference type="Pfam" id="PF12368">
    <property type="entry name" value="Rhodanese_C"/>
    <property type="match status" value="1"/>
</dbReference>
<dbReference type="SUPFAM" id="SSF55120">
    <property type="entry name" value="Pseudouridine synthase"/>
    <property type="match status" value="1"/>
</dbReference>